<dbReference type="InterPro" id="IPR033123">
    <property type="entry name" value="GH11_dom"/>
</dbReference>
<dbReference type="InterPro" id="IPR013320">
    <property type="entry name" value="ConA-like_dom_sf"/>
</dbReference>
<dbReference type="PANTHER" id="PTHR46828">
    <property type="entry name" value="ENDO-1,4-BETA-XYLANASE A-RELATED"/>
    <property type="match status" value="1"/>
</dbReference>
<evidence type="ECO:0000256" key="10">
    <source>
        <dbReference type="PROSITE-ProRule" id="PRU01097"/>
    </source>
</evidence>
<organism evidence="13 14">
    <name type="scientific">Hortaea werneckii</name>
    <name type="common">Black yeast</name>
    <name type="synonym">Cladosporium werneckii</name>
    <dbReference type="NCBI Taxonomy" id="91943"/>
    <lineage>
        <taxon>Eukaryota</taxon>
        <taxon>Fungi</taxon>
        <taxon>Dikarya</taxon>
        <taxon>Ascomycota</taxon>
        <taxon>Pezizomycotina</taxon>
        <taxon>Dothideomycetes</taxon>
        <taxon>Dothideomycetidae</taxon>
        <taxon>Mycosphaerellales</taxon>
        <taxon>Teratosphaeriaceae</taxon>
        <taxon>Hortaea</taxon>
    </lineage>
</organism>
<dbReference type="FunFam" id="2.60.120.180:FF:000001">
    <property type="entry name" value="Endo-1,4-beta-xylanase"/>
    <property type="match status" value="1"/>
</dbReference>
<dbReference type="VEuPathDB" id="FungiDB:BTJ68_06844"/>
<dbReference type="InterPro" id="IPR001137">
    <property type="entry name" value="Glyco_hydro_11"/>
</dbReference>
<dbReference type="PROSITE" id="PS51761">
    <property type="entry name" value="GH11_3"/>
    <property type="match status" value="1"/>
</dbReference>
<feature type="active site" description="Proton donor" evidence="10">
    <location>
        <position position="278"/>
    </location>
</feature>
<comment type="pathway">
    <text evidence="2 10 11">Glycan degradation; xylan degradation.</text>
</comment>
<dbReference type="GO" id="GO:0031176">
    <property type="term" value="F:endo-1,4-beta-xylanase activity"/>
    <property type="evidence" value="ECO:0007669"/>
    <property type="project" value="UniProtKB-UniRule"/>
</dbReference>
<keyword evidence="7 10" id="KW-0119">Carbohydrate metabolism</keyword>
<reference evidence="13 14" key="1">
    <citation type="journal article" date="2018" name="BMC Genomics">
        <title>Genomic evidence for intraspecific hybridization in a clonal and extremely halotolerant yeast.</title>
        <authorList>
            <person name="Gostincar C."/>
            <person name="Stajich J.E."/>
            <person name="Zupancic J."/>
            <person name="Zalar P."/>
            <person name="Gunde-Cimerman N."/>
        </authorList>
    </citation>
    <scope>NUCLEOTIDE SEQUENCE [LARGE SCALE GENOMIC DNA]</scope>
    <source>
        <strain evidence="13 14">EXF-171</strain>
    </source>
</reference>
<evidence type="ECO:0000259" key="12">
    <source>
        <dbReference type="PROSITE" id="PS51761"/>
    </source>
</evidence>
<evidence type="ECO:0000256" key="9">
    <source>
        <dbReference type="ARBA" id="ARBA00023326"/>
    </source>
</evidence>
<gene>
    <name evidence="13" type="ORF">D0862_09832</name>
</gene>
<proteinExistence type="inferred from homology"/>
<keyword evidence="6 10" id="KW-0378">Hydrolase</keyword>
<comment type="similarity">
    <text evidence="3 10 11">Belongs to the glycosyl hydrolase 11 (cellulase G) family.</text>
</comment>
<evidence type="ECO:0000313" key="13">
    <source>
        <dbReference type="EMBL" id="RMY91044.1"/>
    </source>
</evidence>
<dbReference type="SUPFAM" id="SSF49899">
    <property type="entry name" value="Concanavalin A-like lectins/glucanases"/>
    <property type="match status" value="1"/>
</dbReference>
<evidence type="ECO:0000256" key="5">
    <source>
        <dbReference type="ARBA" id="ARBA00022651"/>
    </source>
</evidence>
<keyword evidence="9 10" id="KW-0624">Polysaccharide degradation</keyword>
<dbReference type="PANTHER" id="PTHR46828:SF2">
    <property type="entry name" value="ENDO-1,4-BETA-XYLANASE A-RELATED"/>
    <property type="match status" value="1"/>
</dbReference>
<accession>A0A3M7FRS1</accession>
<dbReference type="GO" id="GO:0045493">
    <property type="term" value="P:xylan catabolic process"/>
    <property type="evidence" value="ECO:0007669"/>
    <property type="project" value="UniProtKB-UniRule"/>
</dbReference>
<evidence type="ECO:0000256" key="6">
    <source>
        <dbReference type="ARBA" id="ARBA00022801"/>
    </source>
</evidence>
<comment type="caution">
    <text evidence="13">The sequence shown here is derived from an EMBL/GenBank/DDBJ whole genome shotgun (WGS) entry which is preliminary data.</text>
</comment>
<evidence type="ECO:0000256" key="7">
    <source>
        <dbReference type="ARBA" id="ARBA00023277"/>
    </source>
</evidence>
<dbReference type="PROSITE" id="PS00776">
    <property type="entry name" value="GH11_1"/>
    <property type="match status" value="1"/>
</dbReference>
<sequence length="291" mass="31642">MHQQPEDLRGCFDSAVVFCRTNRWQDTVRYKDGGLNSILELFHTPLKRRSLDLTIASLPLQASTMVSFSSIFLALTAGLSAIAAPTGEVAERDPSELVARQRTGTGTGTNNGYFYSFYDAGGGSVAYTNGQGGSYSMNWQNCNNFVAGKGWSTGSGRAINYYGSFNPSGNAYLALYGWTTNPLIEYYVLESWGTYNPANGGELRYRGSVSSDGGNYNIYTSTRTNAPSIVGTATFTQVWSIRTSKRVGGTVTMQNHFNAWGRLGIQLGQQNYQILATEGYQSSGSSSITVY</sequence>
<evidence type="ECO:0000256" key="11">
    <source>
        <dbReference type="RuleBase" id="RU362015"/>
    </source>
</evidence>
<evidence type="ECO:0000313" key="14">
    <source>
        <dbReference type="Proteomes" id="UP000281468"/>
    </source>
</evidence>
<dbReference type="UniPathway" id="UPA00114"/>
<dbReference type="PRINTS" id="PR00911">
    <property type="entry name" value="GLHYDRLASE11"/>
</dbReference>
<dbReference type="InterPro" id="IPR033119">
    <property type="entry name" value="GH11_AS_2"/>
</dbReference>
<dbReference type="Gene3D" id="2.60.120.180">
    <property type="match status" value="1"/>
</dbReference>
<name>A0A3M7FRS1_HORWE</name>
<dbReference type="Proteomes" id="UP000281468">
    <property type="component" value="Unassembled WGS sequence"/>
</dbReference>
<feature type="domain" description="GH11" evidence="12">
    <location>
        <begin position="101"/>
        <end position="291"/>
    </location>
</feature>
<protein>
    <recommendedName>
        <fullName evidence="4 10">Endo-1,4-beta-xylanase</fullName>
        <ecNumber evidence="4 10">3.2.1.8</ecNumber>
    </recommendedName>
</protein>
<evidence type="ECO:0000256" key="3">
    <source>
        <dbReference type="ARBA" id="ARBA00007792"/>
    </source>
</evidence>
<feature type="active site" description="Nucleophile" evidence="10">
    <location>
        <position position="185"/>
    </location>
</feature>
<evidence type="ECO:0000256" key="1">
    <source>
        <dbReference type="ARBA" id="ARBA00000681"/>
    </source>
</evidence>
<evidence type="ECO:0000256" key="4">
    <source>
        <dbReference type="ARBA" id="ARBA00012590"/>
    </source>
</evidence>
<dbReference type="Pfam" id="PF00457">
    <property type="entry name" value="Glyco_hydro_11"/>
    <property type="match status" value="1"/>
</dbReference>
<comment type="catalytic activity">
    <reaction evidence="1 10 11">
        <text>Endohydrolysis of (1-&gt;4)-beta-D-xylosidic linkages in xylans.</text>
        <dbReference type="EC" id="3.2.1.8"/>
    </reaction>
</comment>
<keyword evidence="5 10" id="KW-0858">Xylan degradation</keyword>
<dbReference type="InterPro" id="IPR018208">
    <property type="entry name" value="GH11_AS_1"/>
</dbReference>
<evidence type="ECO:0000256" key="8">
    <source>
        <dbReference type="ARBA" id="ARBA00023295"/>
    </source>
</evidence>
<dbReference type="PROSITE" id="PS00777">
    <property type="entry name" value="GH11_2"/>
    <property type="match status" value="1"/>
</dbReference>
<dbReference type="EMBL" id="QWIQ01000372">
    <property type="protein sequence ID" value="RMY91044.1"/>
    <property type="molecule type" value="Genomic_DNA"/>
</dbReference>
<keyword evidence="8 10" id="KW-0326">Glycosidase</keyword>
<dbReference type="AlphaFoldDB" id="A0A3M7FRS1"/>
<dbReference type="EC" id="3.2.1.8" evidence="4 10"/>
<dbReference type="InterPro" id="IPR013319">
    <property type="entry name" value="GH11/12"/>
</dbReference>
<evidence type="ECO:0000256" key="2">
    <source>
        <dbReference type="ARBA" id="ARBA00004851"/>
    </source>
</evidence>